<keyword evidence="1" id="KW-0472">Membrane</keyword>
<protein>
    <submittedName>
        <fullName evidence="2">Molybdate ABC transporter permease subunit</fullName>
    </submittedName>
</protein>
<feature type="non-terminal residue" evidence="2">
    <location>
        <position position="1"/>
    </location>
</feature>
<proteinExistence type="predicted"/>
<keyword evidence="1" id="KW-1133">Transmembrane helix</keyword>
<feature type="transmembrane region" description="Helical" evidence="1">
    <location>
        <begin position="15"/>
        <end position="33"/>
    </location>
</feature>
<dbReference type="Proteomes" id="UP001330749">
    <property type="component" value="Unassembled WGS sequence"/>
</dbReference>
<dbReference type="EMBL" id="JARMQG010000255">
    <property type="protein sequence ID" value="MED3564024.1"/>
    <property type="molecule type" value="Genomic_DNA"/>
</dbReference>
<reference evidence="2 3" key="1">
    <citation type="submission" date="2023-03" db="EMBL/GenBank/DDBJ databases">
        <title>Bacillus Genome Sequencing.</title>
        <authorList>
            <person name="Dunlap C."/>
        </authorList>
    </citation>
    <scope>NUCLEOTIDE SEQUENCE [LARGE SCALE GENOMIC DNA]</scope>
    <source>
        <strain evidence="2 3">B-14544</strain>
    </source>
</reference>
<keyword evidence="3" id="KW-1185">Reference proteome</keyword>
<evidence type="ECO:0000256" key="1">
    <source>
        <dbReference type="SAM" id="Phobius"/>
    </source>
</evidence>
<evidence type="ECO:0000313" key="2">
    <source>
        <dbReference type="EMBL" id="MED3564024.1"/>
    </source>
</evidence>
<evidence type="ECO:0000313" key="3">
    <source>
        <dbReference type="Proteomes" id="UP001330749"/>
    </source>
</evidence>
<organism evidence="2 3">
    <name type="scientific">Bacillus xiapuensis</name>
    <dbReference type="NCBI Taxonomy" id="2014075"/>
    <lineage>
        <taxon>Bacteria</taxon>
        <taxon>Bacillati</taxon>
        <taxon>Bacillota</taxon>
        <taxon>Bacilli</taxon>
        <taxon>Bacillales</taxon>
        <taxon>Bacillaceae</taxon>
        <taxon>Bacillus</taxon>
    </lineage>
</organism>
<name>A0ABU6NCV8_9BACI</name>
<sequence>PTAIYMAMDSGNLELAWLLVLTMVIISFLMLYVTNFSTKQKP</sequence>
<gene>
    <name evidence="2" type="ORF">P4447_16495</name>
</gene>
<accession>A0ABU6NCV8</accession>
<comment type="caution">
    <text evidence="2">The sequence shown here is derived from an EMBL/GenBank/DDBJ whole genome shotgun (WGS) entry which is preliminary data.</text>
</comment>
<keyword evidence="1" id="KW-0812">Transmembrane</keyword>